<comment type="caution">
    <text evidence="7">The sequence shown here is derived from an EMBL/GenBank/DDBJ whole genome shotgun (WGS) entry which is preliminary data.</text>
</comment>
<dbReference type="EMBL" id="VTPY01000003">
    <property type="protein sequence ID" value="KAA0013286.1"/>
    <property type="molecule type" value="Genomic_DNA"/>
</dbReference>
<dbReference type="PANTHER" id="PTHR46577">
    <property type="entry name" value="HTH-TYPE TRANSCRIPTIONAL REGULATORY PROTEIN GABR"/>
    <property type="match status" value="1"/>
</dbReference>
<evidence type="ECO:0000256" key="2">
    <source>
        <dbReference type="ARBA" id="ARBA00022898"/>
    </source>
</evidence>
<reference evidence="7 8" key="1">
    <citation type="submission" date="2019-08" db="EMBL/GenBank/DDBJ databases">
        <title>Bioinformatics analysis of the strain L3 and L5.</title>
        <authorList>
            <person name="Li X."/>
        </authorList>
    </citation>
    <scope>NUCLEOTIDE SEQUENCE [LARGE SCALE GENOMIC DNA]</scope>
    <source>
        <strain evidence="7 8">L5</strain>
    </source>
</reference>
<protein>
    <submittedName>
        <fullName evidence="7">PLP-dependent aminotransferase family protein</fullName>
    </submittedName>
</protein>
<keyword evidence="2" id="KW-0663">Pyridoxal phosphate</keyword>
<dbReference type="Gene3D" id="1.10.10.10">
    <property type="entry name" value="Winged helix-like DNA-binding domain superfamily/Winged helix DNA-binding domain"/>
    <property type="match status" value="1"/>
</dbReference>
<evidence type="ECO:0000313" key="8">
    <source>
        <dbReference type="Proteomes" id="UP000486760"/>
    </source>
</evidence>
<evidence type="ECO:0000313" key="7">
    <source>
        <dbReference type="EMBL" id="KAA0013286.1"/>
    </source>
</evidence>
<keyword evidence="5" id="KW-0804">Transcription</keyword>
<proteinExistence type="inferred from homology"/>
<dbReference type="PROSITE" id="PS50949">
    <property type="entry name" value="HTH_GNTR"/>
    <property type="match status" value="1"/>
</dbReference>
<dbReference type="PANTHER" id="PTHR46577:SF1">
    <property type="entry name" value="HTH-TYPE TRANSCRIPTIONAL REGULATORY PROTEIN GABR"/>
    <property type="match status" value="1"/>
</dbReference>
<evidence type="ECO:0000256" key="1">
    <source>
        <dbReference type="ARBA" id="ARBA00005384"/>
    </source>
</evidence>
<dbReference type="SUPFAM" id="SSF46785">
    <property type="entry name" value="Winged helix' DNA-binding domain"/>
    <property type="match status" value="1"/>
</dbReference>
<accession>A0A7V7G193</accession>
<dbReference type="CDD" id="cd07377">
    <property type="entry name" value="WHTH_GntR"/>
    <property type="match status" value="1"/>
</dbReference>
<dbReference type="InterPro" id="IPR015424">
    <property type="entry name" value="PyrdxlP-dep_Trfase"/>
</dbReference>
<dbReference type="Pfam" id="PF00392">
    <property type="entry name" value="GntR"/>
    <property type="match status" value="1"/>
</dbReference>
<feature type="domain" description="HTH gntR-type" evidence="6">
    <location>
        <begin position="14"/>
        <end position="82"/>
    </location>
</feature>
<keyword evidence="8" id="KW-1185">Reference proteome</keyword>
<organism evidence="7 8">
    <name type="scientific">Billgrantia pellis</name>
    <dbReference type="NCBI Taxonomy" id="2606936"/>
    <lineage>
        <taxon>Bacteria</taxon>
        <taxon>Pseudomonadati</taxon>
        <taxon>Pseudomonadota</taxon>
        <taxon>Gammaproteobacteria</taxon>
        <taxon>Oceanospirillales</taxon>
        <taxon>Halomonadaceae</taxon>
        <taxon>Billgrantia</taxon>
    </lineage>
</organism>
<evidence type="ECO:0000259" key="6">
    <source>
        <dbReference type="PROSITE" id="PS50949"/>
    </source>
</evidence>
<dbReference type="GO" id="GO:0003700">
    <property type="term" value="F:DNA-binding transcription factor activity"/>
    <property type="evidence" value="ECO:0007669"/>
    <property type="project" value="InterPro"/>
</dbReference>
<name>A0A7V7G193_9GAMM</name>
<keyword evidence="7" id="KW-0032">Aminotransferase</keyword>
<dbReference type="SUPFAM" id="SSF53383">
    <property type="entry name" value="PLP-dependent transferases"/>
    <property type="match status" value="1"/>
</dbReference>
<dbReference type="InterPro" id="IPR036388">
    <property type="entry name" value="WH-like_DNA-bd_sf"/>
</dbReference>
<sequence>MNSLRIAVDRLHRRSLAEQIRDSIATAIREGHLYEGARLPSWHDLATQLGVARGTVKTAYERLSDDQLVVARGAAGTFVASPLPTVQTHPDEVPTRLPLPELYRDFDSSPKPFQVGVPASDMFPYKVWSRTITRYSRLAAMEATRYHDPRGERELRKEIAAYLSVARGLPCSADQVIITNGYAGALGLALHALELGNRQVWVEDPGYPLASRAVSLAGYIPVPISVDTEGLDVAEGLRRAPDASLAIVTASQQAPLGVSLSLARRRALLQWAAAADAWVIEDDYLSELKLGGKATPALASLDGDGRVIHIGTFSKTISPTLRLGFMVVPSALVNLFGDVAAALSPASSLATQLTVAAFMRDGYYLRHIRRMKRLYAQRRDALLQQLGQALASNTMAGLSLLLTLPDEADDVKIAEAAEALGLAPAPLSIWYADDNGKAKSGLLLGVTNLSDAVLESSCRHLEALIQRHA</sequence>
<dbReference type="SMART" id="SM00345">
    <property type="entry name" value="HTH_GNTR"/>
    <property type="match status" value="1"/>
</dbReference>
<evidence type="ECO:0000256" key="3">
    <source>
        <dbReference type="ARBA" id="ARBA00023015"/>
    </source>
</evidence>
<dbReference type="GO" id="GO:0030170">
    <property type="term" value="F:pyridoxal phosphate binding"/>
    <property type="evidence" value="ECO:0007669"/>
    <property type="project" value="InterPro"/>
</dbReference>
<dbReference type="Gene3D" id="3.40.640.10">
    <property type="entry name" value="Type I PLP-dependent aspartate aminotransferase-like (Major domain)"/>
    <property type="match status" value="1"/>
</dbReference>
<keyword evidence="7" id="KW-0808">Transferase</keyword>
<dbReference type="CDD" id="cd00609">
    <property type="entry name" value="AAT_like"/>
    <property type="match status" value="1"/>
</dbReference>
<comment type="similarity">
    <text evidence="1">In the C-terminal section; belongs to the class-I pyridoxal-phosphate-dependent aminotransferase family.</text>
</comment>
<dbReference type="InterPro" id="IPR015421">
    <property type="entry name" value="PyrdxlP-dep_Trfase_major"/>
</dbReference>
<dbReference type="InterPro" id="IPR000524">
    <property type="entry name" value="Tscrpt_reg_HTH_GntR"/>
</dbReference>
<dbReference type="GO" id="GO:0003677">
    <property type="term" value="F:DNA binding"/>
    <property type="evidence" value="ECO:0007669"/>
    <property type="project" value="UniProtKB-KW"/>
</dbReference>
<dbReference type="InterPro" id="IPR051446">
    <property type="entry name" value="HTH_trans_reg/aminotransferase"/>
</dbReference>
<dbReference type="InterPro" id="IPR004839">
    <property type="entry name" value="Aminotransferase_I/II_large"/>
</dbReference>
<keyword evidence="3" id="KW-0805">Transcription regulation</keyword>
<gene>
    <name evidence="7" type="ORF">F0A17_08540</name>
</gene>
<dbReference type="AlphaFoldDB" id="A0A7V7G193"/>
<dbReference type="Pfam" id="PF00155">
    <property type="entry name" value="Aminotran_1_2"/>
    <property type="match status" value="1"/>
</dbReference>
<dbReference type="GO" id="GO:0008483">
    <property type="term" value="F:transaminase activity"/>
    <property type="evidence" value="ECO:0007669"/>
    <property type="project" value="UniProtKB-KW"/>
</dbReference>
<dbReference type="InterPro" id="IPR036390">
    <property type="entry name" value="WH_DNA-bd_sf"/>
</dbReference>
<evidence type="ECO:0000256" key="4">
    <source>
        <dbReference type="ARBA" id="ARBA00023125"/>
    </source>
</evidence>
<evidence type="ECO:0000256" key="5">
    <source>
        <dbReference type="ARBA" id="ARBA00023163"/>
    </source>
</evidence>
<dbReference type="Proteomes" id="UP000486760">
    <property type="component" value="Unassembled WGS sequence"/>
</dbReference>
<keyword evidence="4" id="KW-0238">DNA-binding</keyword>